<evidence type="ECO:0000256" key="5">
    <source>
        <dbReference type="ARBA" id="ARBA00010398"/>
    </source>
</evidence>
<dbReference type="InterPro" id="IPR003726">
    <property type="entry name" value="HCY_dom"/>
</dbReference>
<dbReference type="Pfam" id="PF02574">
    <property type="entry name" value="S-methyl_trans"/>
    <property type="match status" value="1"/>
</dbReference>
<evidence type="ECO:0000256" key="10">
    <source>
        <dbReference type="ARBA" id="ARBA00022628"/>
    </source>
</evidence>
<evidence type="ECO:0000259" key="23">
    <source>
        <dbReference type="PROSITE" id="PS50970"/>
    </source>
</evidence>
<evidence type="ECO:0000259" key="25">
    <source>
        <dbReference type="PROSITE" id="PS50974"/>
    </source>
</evidence>
<dbReference type="EC" id="2.1.1.13" evidence="6 20"/>
<dbReference type="InterPro" id="IPR004223">
    <property type="entry name" value="VitB12-dep_Met_synth_activ_dom"/>
</dbReference>
<evidence type="ECO:0000256" key="3">
    <source>
        <dbReference type="ARBA" id="ARBA00001956"/>
    </source>
</evidence>
<dbReference type="InterPro" id="IPR006158">
    <property type="entry name" value="Cobalamin-bd"/>
</dbReference>
<feature type="domain" description="B12-binding N-terminal" evidence="27">
    <location>
        <begin position="647"/>
        <end position="741"/>
    </location>
</feature>
<dbReference type="SMART" id="SM01018">
    <property type="entry name" value="B12-binding_2"/>
    <property type="match status" value="1"/>
</dbReference>
<dbReference type="Proteomes" id="UP001059295">
    <property type="component" value="Chromosome"/>
</dbReference>
<dbReference type="PROSITE" id="PS51337">
    <property type="entry name" value="B12_BINDING_NTER"/>
    <property type="match status" value="1"/>
</dbReference>
<evidence type="ECO:0000256" key="20">
    <source>
        <dbReference type="NCBIfam" id="TIGR02082"/>
    </source>
</evidence>
<sequence>MLKFSIYDQLSRRILVLDGGLGTMIQGYGLGEEDYRGERFAGSEVLLKGCNDLLVLTKPEAIRSIHEAYLQAGADIISTDSFNANAVSMADYALQEYVYEINRAAAALARSEADRFTLRNPSKPRFVAGSMGPTNRTASISPDVNDPGYRAVTFDELAEAYYEQARGLVDGGADVLLVETVFDTLNAKAALFAIERLRAERGVPIPVMVSGTITDASGRTLSGQTIEAFYTSVSHAGLLSVGLNCGFGAEQMQPYVARLASVAECAVSAHPNAGLPNGFGGYDETPQRMAETIDGYLREGLLNIVGGCCGTTPVHIAEIARVADGRAPRKVPAPSHVTTLSGLETLRVTPEANFVNVGERTNVAGSAKFAGMIREGRYEEALSVARQQVEGGAQIIDVCMDDGLIDGVGAMRDFLNLLMAEPDIARVPVMIDSSKWEVIEAGLRCVQGKSVVNSISLKEGEAEFLRRAALVRRYGAAAVVMLFDERGQADTFERKIEVAGRAYRLLTEAGFPPEDIVFDPNVLSVATGIEQHDRYGLDFIRACGWIKKNCPYAKVSGGVSNLSFSFRGNNTVREAMHSVFLYHAIAEGMDMGIVNPSMLQVYDEIPKPLLELCEDVVLARRADATERLTAYAQQIKDKKGTAADDGERLRWRSGTVAERLAHAMLKGIADYVDEDTEEAYRGLGNPLAVIEGPLMSGMNRVGELFGKGKMFLPQVVKSARVMKRAVAVLTPYIEAERREGRASSAGRMVLATVKGDVHDIGKNIVSVVLACNGYRVEDLGVMVESERIVETAVRQQADVIGLSGLITPSLEEMAKVIVAVEQMGLRIPILIGGATTSDLHTAVKLAPLYSGPVIHVKDASDDVRVLAELGSVRREEYLRSVRERQQRLREEFERRDAGAYRSLAEARARKPAIDWTWVPVPRKTGRYLFCNYPLEELVPLVNWSYFFSAWGLPGRYPALFDDPKRGEEARRVFDDARRLLSEIVDRRLLRADGVIGLYPAASDGDDIVLYADELRERERMRLPQLRNQQADRERNLSLADFVAPLGSGVKDYVGAFAVTAGLGLEELAGRYRSEGDDYRAIMAKLLADRLTEAFAEALHRYARVTLWGYEREGQWSVGDLLAEKYQGIRPAFGYPSAPDHSLKADVFALMDVGTVTGMTMTESYMIVPGEAACGLMLGHPEARNFSVGRIDSEQLASYAARRGTDPEKMRVLIPQHLIDM</sequence>
<dbReference type="Gene3D" id="1.10.288.10">
    <property type="entry name" value="Cobalamin-dependent Methionine Synthase, domain 2"/>
    <property type="match status" value="1"/>
</dbReference>
<evidence type="ECO:0000256" key="2">
    <source>
        <dbReference type="ARBA" id="ARBA00001947"/>
    </source>
</evidence>
<evidence type="ECO:0000256" key="7">
    <source>
        <dbReference type="ARBA" id="ARBA00013998"/>
    </source>
</evidence>
<keyword evidence="29" id="KW-1185">Reference proteome</keyword>
<comment type="catalytic activity">
    <reaction evidence="1 21">
        <text>(6S)-5-methyl-5,6,7,8-tetrahydrofolate + L-homocysteine = (6S)-5,6,7,8-tetrahydrofolate + L-methionine</text>
        <dbReference type="Rhea" id="RHEA:11172"/>
        <dbReference type="ChEBI" id="CHEBI:18608"/>
        <dbReference type="ChEBI" id="CHEBI:57453"/>
        <dbReference type="ChEBI" id="CHEBI:57844"/>
        <dbReference type="ChEBI" id="CHEBI:58199"/>
        <dbReference type="EC" id="2.1.1.13"/>
    </reaction>
</comment>
<evidence type="ECO:0000256" key="1">
    <source>
        <dbReference type="ARBA" id="ARBA00001700"/>
    </source>
</evidence>
<evidence type="ECO:0000256" key="14">
    <source>
        <dbReference type="ARBA" id="ARBA00022737"/>
    </source>
</evidence>
<dbReference type="GO" id="GO:0032259">
    <property type="term" value="P:methylation"/>
    <property type="evidence" value="ECO:0007669"/>
    <property type="project" value="UniProtKB-KW"/>
</dbReference>
<feature type="domain" description="AdoMet activation" evidence="25">
    <location>
        <begin position="894"/>
        <end position="1220"/>
    </location>
</feature>
<comment type="pathway">
    <text evidence="4 21">Amino-acid biosynthesis; L-methionine biosynthesis via de novo pathway; L-methionine from L-homocysteine (MetH route): step 1/1.</text>
</comment>
<dbReference type="InterPro" id="IPR000489">
    <property type="entry name" value="Pterin-binding_dom"/>
</dbReference>
<dbReference type="PANTHER" id="PTHR45833">
    <property type="entry name" value="METHIONINE SYNTHASE"/>
    <property type="match status" value="1"/>
</dbReference>
<dbReference type="Pfam" id="PF00809">
    <property type="entry name" value="Pterin_bind"/>
    <property type="match status" value="1"/>
</dbReference>
<protein>
    <recommendedName>
        <fullName evidence="7 20">Methionine synthase</fullName>
        <ecNumber evidence="6 20">2.1.1.13</ecNumber>
    </recommendedName>
    <alternativeName>
        <fullName evidence="19 21">5-methyltetrahydrofolate--homocysteine methyltransferase</fullName>
    </alternativeName>
</protein>
<feature type="binding site" evidence="22">
    <location>
        <position position="245"/>
    </location>
    <ligand>
        <name>Zn(2+)</name>
        <dbReference type="ChEBI" id="CHEBI:29105"/>
    </ligand>
</feature>
<evidence type="ECO:0000256" key="22">
    <source>
        <dbReference type="PROSITE-ProRule" id="PRU00333"/>
    </source>
</evidence>
<keyword evidence="14" id="KW-0677">Repeat</keyword>
<dbReference type="PROSITE" id="PS50974">
    <property type="entry name" value="ADOMET_ACTIVATION"/>
    <property type="match status" value="1"/>
</dbReference>
<evidence type="ECO:0000259" key="24">
    <source>
        <dbReference type="PROSITE" id="PS50972"/>
    </source>
</evidence>
<keyword evidence="9 21" id="KW-0028">Amino-acid biosynthesis</keyword>
<dbReference type="InterPro" id="IPR011005">
    <property type="entry name" value="Dihydropteroate_synth-like_sf"/>
</dbReference>
<dbReference type="Gene3D" id="3.20.20.330">
    <property type="entry name" value="Homocysteine-binding-like domain"/>
    <property type="match status" value="1"/>
</dbReference>
<evidence type="ECO:0000256" key="21">
    <source>
        <dbReference type="PIRNR" id="PIRNR000381"/>
    </source>
</evidence>
<dbReference type="SUPFAM" id="SSF56507">
    <property type="entry name" value="Methionine synthase activation domain-like"/>
    <property type="match status" value="1"/>
</dbReference>
<keyword evidence="15 21" id="KW-0862">Zinc</keyword>
<dbReference type="CDD" id="cd00740">
    <property type="entry name" value="MeTr"/>
    <property type="match status" value="1"/>
</dbReference>
<dbReference type="InterPro" id="IPR011822">
    <property type="entry name" value="MetH"/>
</dbReference>
<comment type="function">
    <text evidence="18 21">Catalyzes the transfer of a methyl group from methyl-cobalamin to homocysteine, yielding enzyme-bound cob(I)alamin and methionine. Subsequently, remethylates the cofactor using methyltetrahydrofolate.</text>
</comment>
<comment type="cofactor">
    <cofactor evidence="2 21 22">
        <name>Zn(2+)</name>
        <dbReference type="ChEBI" id="CHEBI:29105"/>
    </cofactor>
</comment>
<evidence type="ECO:0000313" key="29">
    <source>
        <dbReference type="Proteomes" id="UP001059295"/>
    </source>
</evidence>
<dbReference type="PANTHER" id="PTHR45833:SF1">
    <property type="entry name" value="METHIONINE SYNTHASE"/>
    <property type="match status" value="1"/>
</dbReference>
<dbReference type="Gene3D" id="1.10.1240.10">
    <property type="entry name" value="Methionine synthase domain"/>
    <property type="match status" value="1"/>
</dbReference>
<accession>A0ABY5UYQ0</accession>
<feature type="domain" description="B12-binding" evidence="26">
    <location>
        <begin position="745"/>
        <end position="880"/>
    </location>
</feature>
<evidence type="ECO:0000256" key="11">
    <source>
        <dbReference type="ARBA" id="ARBA00022679"/>
    </source>
</evidence>
<gene>
    <name evidence="28" type="primary">metH</name>
    <name evidence="28" type="ORF">NQ491_10260</name>
</gene>
<keyword evidence="17 21" id="KW-0170">Cobalt</keyword>
<dbReference type="InterPro" id="IPR036589">
    <property type="entry name" value="HCY_dom_sf"/>
</dbReference>
<dbReference type="PROSITE" id="PS51332">
    <property type="entry name" value="B12_BINDING"/>
    <property type="match status" value="1"/>
</dbReference>
<evidence type="ECO:0000256" key="16">
    <source>
        <dbReference type="ARBA" id="ARBA00023167"/>
    </source>
</evidence>
<evidence type="ECO:0000256" key="9">
    <source>
        <dbReference type="ARBA" id="ARBA00022605"/>
    </source>
</evidence>
<evidence type="ECO:0000256" key="19">
    <source>
        <dbReference type="ARBA" id="ARBA00031040"/>
    </source>
</evidence>
<dbReference type="SUPFAM" id="SSF52242">
    <property type="entry name" value="Cobalamin (vitamin B12)-binding domain"/>
    <property type="match status" value="1"/>
</dbReference>
<evidence type="ECO:0000256" key="8">
    <source>
        <dbReference type="ARBA" id="ARBA00022603"/>
    </source>
</evidence>
<feature type="domain" description="Hcy-binding" evidence="23">
    <location>
        <begin position="3"/>
        <end position="323"/>
    </location>
</feature>
<dbReference type="Pfam" id="PF02965">
    <property type="entry name" value="Met_synt_B12"/>
    <property type="match status" value="1"/>
</dbReference>
<comment type="cofactor">
    <cofactor evidence="3 21">
        <name>methylcob(III)alamin</name>
        <dbReference type="ChEBI" id="CHEBI:28115"/>
    </cofactor>
</comment>
<dbReference type="InterPro" id="IPR036724">
    <property type="entry name" value="Cobalamin-bd_sf"/>
</dbReference>
<reference evidence="28" key="1">
    <citation type="journal article" date="2022" name="Cell">
        <title>Design, construction, and in vivo augmentation of a complex gut microbiome.</title>
        <authorList>
            <person name="Cheng A.G."/>
            <person name="Ho P.Y."/>
            <person name="Aranda-Diaz A."/>
            <person name="Jain S."/>
            <person name="Yu F.B."/>
            <person name="Meng X."/>
            <person name="Wang M."/>
            <person name="Iakiviak M."/>
            <person name="Nagashima K."/>
            <person name="Zhao A."/>
            <person name="Murugkar P."/>
            <person name="Patil A."/>
            <person name="Atabakhsh K."/>
            <person name="Weakley A."/>
            <person name="Yan J."/>
            <person name="Brumbaugh A.R."/>
            <person name="Higginbottom S."/>
            <person name="Dimas A."/>
            <person name="Shiver A.L."/>
            <person name="Deutschbauer A."/>
            <person name="Neff N."/>
            <person name="Sonnenburg J.L."/>
            <person name="Huang K.C."/>
            <person name="Fischbach M.A."/>
        </authorList>
    </citation>
    <scope>NUCLEOTIDE SEQUENCE</scope>
    <source>
        <strain evidence="28">AP11</strain>
    </source>
</reference>
<dbReference type="Pfam" id="PF02607">
    <property type="entry name" value="B12-binding_2"/>
    <property type="match status" value="1"/>
</dbReference>
<dbReference type="RefSeq" id="WP_019245645.1">
    <property type="nucleotide sequence ID" value="NZ_CAPH01000009.1"/>
</dbReference>
<dbReference type="GO" id="GO:0008705">
    <property type="term" value="F:methionine synthase activity"/>
    <property type="evidence" value="ECO:0007669"/>
    <property type="project" value="UniProtKB-EC"/>
</dbReference>
<dbReference type="PROSITE" id="PS50970">
    <property type="entry name" value="HCY"/>
    <property type="match status" value="1"/>
</dbReference>
<dbReference type="EMBL" id="CP102294">
    <property type="protein sequence ID" value="UWN57022.1"/>
    <property type="molecule type" value="Genomic_DNA"/>
</dbReference>
<keyword evidence="12 21" id="KW-0949">S-adenosyl-L-methionine</keyword>
<keyword evidence="8 21" id="KW-0489">Methyltransferase</keyword>
<dbReference type="PIRSF" id="PIRSF000381">
    <property type="entry name" value="MetH"/>
    <property type="match status" value="1"/>
</dbReference>
<comment type="similarity">
    <text evidence="5">Belongs to the vitamin-B12 dependent methionine synthase family.</text>
</comment>
<evidence type="ECO:0000256" key="17">
    <source>
        <dbReference type="ARBA" id="ARBA00023285"/>
    </source>
</evidence>
<dbReference type="PROSITE" id="PS50972">
    <property type="entry name" value="PTERIN_BINDING"/>
    <property type="match status" value="1"/>
</dbReference>
<evidence type="ECO:0000256" key="12">
    <source>
        <dbReference type="ARBA" id="ARBA00022691"/>
    </source>
</evidence>
<keyword evidence="16 21" id="KW-0486">Methionine biosynthesis</keyword>
<dbReference type="GeneID" id="82892120"/>
<evidence type="ECO:0000256" key="13">
    <source>
        <dbReference type="ARBA" id="ARBA00022723"/>
    </source>
</evidence>
<comment type="domain">
    <text evidence="21">Modular enzyme with four functionally distinct domains. The isolated Hcy-binding domain catalyzes methyl transfer from free methylcobalamin to homocysteine. The Hcy-binding domain in association with the pterin-binding domain catalyzes the methylation of cob(I)alamin by methyltetrahydrofolate and the methylation of homocysteine. The B12-binding domain binds the cofactor. The AdoMet activation domain binds S-adenosyl-L-methionine. Under aerobic conditions cob(I)alamin can be converted to inactive cob(II)alamin. Reductive methylation by S-adenosyl-L-methionine and flavodoxin regenerates methylcobalamin.</text>
</comment>
<dbReference type="NCBIfam" id="TIGR02082">
    <property type="entry name" value="metH"/>
    <property type="match status" value="1"/>
</dbReference>
<organism evidence="28 29">
    <name type="scientific">Alistipes ihumii AP11</name>
    <dbReference type="NCBI Taxonomy" id="1211813"/>
    <lineage>
        <taxon>Bacteria</taxon>
        <taxon>Pseudomonadati</taxon>
        <taxon>Bacteroidota</taxon>
        <taxon>Bacteroidia</taxon>
        <taxon>Bacteroidales</taxon>
        <taxon>Rikenellaceae</taxon>
        <taxon>Alistipes</taxon>
    </lineage>
</organism>
<name>A0ABY5UYQ0_9BACT</name>
<dbReference type="SUPFAM" id="SSF51717">
    <property type="entry name" value="Dihydropteroate synthetase-like"/>
    <property type="match status" value="1"/>
</dbReference>
<dbReference type="NCBIfam" id="NF007024">
    <property type="entry name" value="PRK09490.1"/>
    <property type="match status" value="1"/>
</dbReference>
<dbReference type="InterPro" id="IPR033706">
    <property type="entry name" value="Met_synthase_B12-bd"/>
</dbReference>
<dbReference type="InterPro" id="IPR037010">
    <property type="entry name" value="VitB12-dep_Met_synth_activ_sf"/>
</dbReference>
<keyword evidence="13 21" id="KW-0479">Metal-binding</keyword>
<evidence type="ECO:0000256" key="15">
    <source>
        <dbReference type="ARBA" id="ARBA00022833"/>
    </source>
</evidence>
<dbReference type="Gene3D" id="3.10.196.10">
    <property type="entry name" value="Vitamin B12-dependent methionine synthase, activation domain"/>
    <property type="match status" value="1"/>
</dbReference>
<dbReference type="InterPro" id="IPR050554">
    <property type="entry name" value="Met_Synthase/Corrinoid"/>
</dbReference>
<evidence type="ECO:0000256" key="6">
    <source>
        <dbReference type="ARBA" id="ARBA00012032"/>
    </source>
</evidence>
<feature type="domain" description="Pterin-binding" evidence="24">
    <location>
        <begin position="354"/>
        <end position="614"/>
    </location>
</feature>
<dbReference type="Gene3D" id="3.20.20.20">
    <property type="entry name" value="Dihydropteroate synthase-like"/>
    <property type="match status" value="1"/>
</dbReference>
<dbReference type="SUPFAM" id="SSF47644">
    <property type="entry name" value="Methionine synthase domain"/>
    <property type="match status" value="1"/>
</dbReference>
<evidence type="ECO:0000256" key="18">
    <source>
        <dbReference type="ARBA" id="ARBA00025552"/>
    </source>
</evidence>
<evidence type="ECO:0000313" key="28">
    <source>
        <dbReference type="EMBL" id="UWN57022.1"/>
    </source>
</evidence>
<dbReference type="CDD" id="cd02069">
    <property type="entry name" value="methionine_synthase_B12_BD"/>
    <property type="match status" value="1"/>
</dbReference>
<dbReference type="InterPro" id="IPR036594">
    <property type="entry name" value="Meth_synthase_dom"/>
</dbReference>
<proteinExistence type="inferred from homology"/>
<keyword evidence="11 21" id="KW-0808">Transferase</keyword>
<evidence type="ECO:0000259" key="27">
    <source>
        <dbReference type="PROSITE" id="PS51337"/>
    </source>
</evidence>
<dbReference type="InterPro" id="IPR003759">
    <property type="entry name" value="Cbl-bd_cap"/>
</dbReference>
<feature type="binding site" evidence="22">
    <location>
        <position position="309"/>
    </location>
    <ligand>
        <name>Zn(2+)</name>
        <dbReference type="ChEBI" id="CHEBI:29105"/>
    </ligand>
</feature>
<dbReference type="Pfam" id="PF02310">
    <property type="entry name" value="B12-binding"/>
    <property type="match status" value="1"/>
</dbReference>
<dbReference type="SUPFAM" id="SSF82282">
    <property type="entry name" value="Homocysteine S-methyltransferase"/>
    <property type="match status" value="1"/>
</dbReference>
<evidence type="ECO:0000256" key="4">
    <source>
        <dbReference type="ARBA" id="ARBA00005178"/>
    </source>
</evidence>
<evidence type="ECO:0000259" key="26">
    <source>
        <dbReference type="PROSITE" id="PS51332"/>
    </source>
</evidence>
<feature type="binding site" evidence="22">
    <location>
        <position position="308"/>
    </location>
    <ligand>
        <name>Zn(2+)</name>
        <dbReference type="ChEBI" id="CHEBI:29105"/>
    </ligand>
</feature>
<keyword evidence="10 21" id="KW-0846">Cobalamin</keyword>
<dbReference type="Gene3D" id="3.40.50.280">
    <property type="entry name" value="Cobalamin-binding domain"/>
    <property type="match status" value="1"/>
</dbReference>